<dbReference type="PANTHER" id="PTHR33526">
    <property type="entry name" value="OS07G0123800 PROTEIN"/>
    <property type="match status" value="1"/>
</dbReference>
<sequence length="156" mass="17586">MKNTKGKKKKQNILIRILKSPLTALQKVTNAYLNSMSSCADRFGENNVLNCSIAPQMSSQLPRNFSVSSSKDTKHEDELKDLIRTVSTKFNNESKIEIKNVDPVQKRSYSVGIGKIGRIDEDAACDFKEEVTTHNVNFYPRSKTYAVPSNRISVRT</sequence>
<organism evidence="1 2">
    <name type="scientific">Oldenlandia corymbosa var. corymbosa</name>
    <dbReference type="NCBI Taxonomy" id="529605"/>
    <lineage>
        <taxon>Eukaryota</taxon>
        <taxon>Viridiplantae</taxon>
        <taxon>Streptophyta</taxon>
        <taxon>Embryophyta</taxon>
        <taxon>Tracheophyta</taxon>
        <taxon>Spermatophyta</taxon>
        <taxon>Magnoliopsida</taxon>
        <taxon>eudicotyledons</taxon>
        <taxon>Gunneridae</taxon>
        <taxon>Pentapetalae</taxon>
        <taxon>asterids</taxon>
        <taxon>lamiids</taxon>
        <taxon>Gentianales</taxon>
        <taxon>Rubiaceae</taxon>
        <taxon>Rubioideae</taxon>
        <taxon>Spermacoceae</taxon>
        <taxon>Hedyotis-Oldenlandia complex</taxon>
        <taxon>Oldenlandia</taxon>
    </lineage>
</organism>
<dbReference type="PANTHER" id="PTHR33526:SF30">
    <property type="entry name" value="DUF4005 DOMAIN-CONTAINING PROTEIN"/>
    <property type="match status" value="1"/>
</dbReference>
<gene>
    <name evidence="1" type="ORF">OLC1_LOCUS13211</name>
</gene>
<dbReference type="EMBL" id="OX459121">
    <property type="protein sequence ID" value="CAI9104245.1"/>
    <property type="molecule type" value="Genomic_DNA"/>
</dbReference>
<evidence type="ECO:0000313" key="1">
    <source>
        <dbReference type="EMBL" id="CAI9104245.1"/>
    </source>
</evidence>
<proteinExistence type="predicted"/>
<name>A0AAV1D8R7_OLDCO</name>
<keyword evidence="2" id="KW-1185">Reference proteome</keyword>
<reference evidence="1" key="1">
    <citation type="submission" date="2023-03" db="EMBL/GenBank/DDBJ databases">
        <authorList>
            <person name="Julca I."/>
        </authorList>
    </citation>
    <scope>NUCLEOTIDE SEQUENCE</scope>
</reference>
<dbReference type="Proteomes" id="UP001161247">
    <property type="component" value="Chromosome 4"/>
</dbReference>
<accession>A0AAV1D8R7</accession>
<dbReference type="PIRSF" id="PIRSF031279">
    <property type="entry name" value="UCP031279"/>
    <property type="match status" value="1"/>
</dbReference>
<evidence type="ECO:0000313" key="2">
    <source>
        <dbReference type="Proteomes" id="UP001161247"/>
    </source>
</evidence>
<dbReference type="AlphaFoldDB" id="A0AAV1D8R7"/>
<protein>
    <submittedName>
        <fullName evidence="1">OLC1v1002877C1</fullName>
    </submittedName>
</protein>
<dbReference type="InterPro" id="IPR016972">
    <property type="entry name" value="UCP031279"/>
</dbReference>